<dbReference type="PATRIC" id="fig|993692.3.peg.1860"/>
<sequence length="447" mass="49734">MNELLNKLIDEKLTKIFADYPDTKDLQELKEELSSDLVASAEDKLTEEVTESEAVTQAFKEFGDIDEVINQVLNETKTDSENQYHKTIHEHNIDIDQDSIRIDNGKVLDINDSGITVNNGKTMRIDENGVKLGNMVINEDGINFNGPKKSSFDHFNANFDDDNYETEVHVESLPMTDVNEFKTDEVNKIDIAYQDATVKILPTAGDKIIIREFMSRSNPDYQVKTELINGTLTIIQGRIPHFLPLRVKVQIMIPNDFAGNIRINNRSGNLQMMDLKNLKDVLINVRSGLIYTHNIELDHLLINANSGKVTLEDVNAKDELTLESRSGVVRLDNVFSSNYNISARSGTIKGIDLGGAGKVWAKSGIIKIDFAKIIGDISVENNSGTVKLSMPTSDSYDFDLEARSGTVKISNVATFKHDVQGLKEGTVGNDPQYNLTVHAKSGTIKVN</sequence>
<evidence type="ECO:0000259" key="1">
    <source>
        <dbReference type="Pfam" id="PF13349"/>
    </source>
</evidence>
<keyword evidence="3" id="KW-1185">Reference proteome</keyword>
<dbReference type="EMBL" id="JQCF01000004">
    <property type="protein sequence ID" value="KRO00181.1"/>
    <property type="molecule type" value="Genomic_DNA"/>
</dbReference>
<reference evidence="2 3" key="1">
    <citation type="journal article" date="2015" name="Genome Announc.">
        <title>Expanding the biotechnology potential of lactobacilli through comparative genomics of 213 strains and associated genera.</title>
        <authorList>
            <person name="Sun Z."/>
            <person name="Harris H.M."/>
            <person name="McCann A."/>
            <person name="Guo C."/>
            <person name="Argimon S."/>
            <person name="Zhang W."/>
            <person name="Yang X."/>
            <person name="Jeffery I.B."/>
            <person name="Cooney J.C."/>
            <person name="Kagawa T.F."/>
            <person name="Liu W."/>
            <person name="Song Y."/>
            <person name="Salvetti E."/>
            <person name="Wrobel A."/>
            <person name="Rasinkangas P."/>
            <person name="Parkhill J."/>
            <person name="Rea M.C."/>
            <person name="O'Sullivan O."/>
            <person name="Ritari J."/>
            <person name="Douillard F.P."/>
            <person name="Paul Ross R."/>
            <person name="Yang R."/>
            <person name="Briner A.E."/>
            <person name="Felis G.E."/>
            <person name="de Vos W.M."/>
            <person name="Barrangou R."/>
            <person name="Klaenhammer T.R."/>
            <person name="Caufield P.W."/>
            <person name="Cui Y."/>
            <person name="Zhang H."/>
            <person name="O'Toole P.W."/>
        </authorList>
    </citation>
    <scope>NUCLEOTIDE SEQUENCE [LARGE SCALE GENOMIC DNA]</scope>
    <source>
        <strain evidence="2 3">DSM 24716</strain>
    </source>
</reference>
<dbReference type="RefSeq" id="WP_057880072.1">
    <property type="nucleotide sequence ID" value="NZ_JQCF01000004.1"/>
</dbReference>
<evidence type="ECO:0000313" key="3">
    <source>
        <dbReference type="Proteomes" id="UP000051006"/>
    </source>
</evidence>
<dbReference type="AlphaFoldDB" id="A0A0R2LDX9"/>
<gene>
    <name evidence="2" type="ORF">IV57_GL001832</name>
</gene>
<dbReference type="Proteomes" id="UP000051006">
    <property type="component" value="Unassembled WGS sequence"/>
</dbReference>
<organism evidence="2 3">
    <name type="scientific">Companilactobacillus kimchiensis</name>
    <dbReference type="NCBI Taxonomy" id="993692"/>
    <lineage>
        <taxon>Bacteria</taxon>
        <taxon>Bacillati</taxon>
        <taxon>Bacillota</taxon>
        <taxon>Bacilli</taxon>
        <taxon>Lactobacillales</taxon>
        <taxon>Lactobacillaceae</taxon>
        <taxon>Companilactobacillus</taxon>
    </lineage>
</organism>
<protein>
    <recommendedName>
        <fullName evidence="1">DUF4097 domain-containing protein</fullName>
    </recommendedName>
</protein>
<name>A0A0R2LDX9_9LACO</name>
<dbReference type="OrthoDB" id="2240353at2"/>
<dbReference type="STRING" id="993692.IV57_GL001832"/>
<dbReference type="InterPro" id="IPR025164">
    <property type="entry name" value="Toastrack_DUF4097"/>
</dbReference>
<evidence type="ECO:0000313" key="2">
    <source>
        <dbReference type="EMBL" id="KRO00181.1"/>
    </source>
</evidence>
<dbReference type="NCBIfam" id="NF038403">
    <property type="entry name" value="perm_prefix_1"/>
    <property type="match status" value="1"/>
</dbReference>
<dbReference type="InterPro" id="IPR047928">
    <property type="entry name" value="Perm_prefix_1"/>
</dbReference>
<feature type="domain" description="DUF4097" evidence="1">
    <location>
        <begin position="186"/>
        <end position="446"/>
    </location>
</feature>
<proteinExistence type="predicted"/>
<dbReference type="Pfam" id="PF13349">
    <property type="entry name" value="DUF4097"/>
    <property type="match status" value="1"/>
</dbReference>
<comment type="caution">
    <text evidence="2">The sequence shown here is derived from an EMBL/GenBank/DDBJ whole genome shotgun (WGS) entry which is preliminary data.</text>
</comment>
<accession>A0A0R2LDX9</accession>